<dbReference type="InterPro" id="IPR001478">
    <property type="entry name" value="PDZ"/>
</dbReference>
<evidence type="ECO:0000256" key="1">
    <source>
        <dbReference type="SAM" id="SignalP"/>
    </source>
</evidence>
<keyword evidence="1" id="KW-0732">Signal</keyword>
<gene>
    <name evidence="3" type="ORF">NM961_20180</name>
</gene>
<evidence type="ECO:0000313" key="3">
    <source>
        <dbReference type="EMBL" id="MCQ4167040.1"/>
    </source>
</evidence>
<protein>
    <submittedName>
        <fullName evidence="3">PDZ domain-containing protein</fullName>
    </submittedName>
</protein>
<dbReference type="InterPro" id="IPR036034">
    <property type="entry name" value="PDZ_sf"/>
</dbReference>
<evidence type="ECO:0000313" key="4">
    <source>
        <dbReference type="Proteomes" id="UP001165498"/>
    </source>
</evidence>
<dbReference type="PROSITE" id="PS50106">
    <property type="entry name" value="PDZ"/>
    <property type="match status" value="1"/>
</dbReference>
<proteinExistence type="predicted"/>
<organism evidence="3 4">
    <name type="scientific">Tahibacter harae</name>
    <dbReference type="NCBI Taxonomy" id="2963937"/>
    <lineage>
        <taxon>Bacteria</taxon>
        <taxon>Pseudomonadati</taxon>
        <taxon>Pseudomonadota</taxon>
        <taxon>Gammaproteobacteria</taxon>
        <taxon>Lysobacterales</taxon>
        <taxon>Rhodanobacteraceae</taxon>
        <taxon>Tahibacter</taxon>
    </lineage>
</organism>
<name>A0ABT1QXL8_9GAMM</name>
<feature type="signal peptide" evidence="1">
    <location>
        <begin position="1"/>
        <end position="22"/>
    </location>
</feature>
<dbReference type="EMBL" id="JANFQO010000024">
    <property type="protein sequence ID" value="MCQ4167040.1"/>
    <property type="molecule type" value="Genomic_DNA"/>
</dbReference>
<dbReference type="Gene3D" id="2.30.42.10">
    <property type="match status" value="1"/>
</dbReference>
<keyword evidence="4" id="KW-1185">Reference proteome</keyword>
<reference evidence="3" key="1">
    <citation type="submission" date="2022-07" db="EMBL/GenBank/DDBJ databases">
        <title>Tahibacter sp., a new gammaproteobacterium isolated from the silt sample collected at pig farm.</title>
        <authorList>
            <person name="Chen H."/>
        </authorList>
    </citation>
    <scope>NUCLEOTIDE SEQUENCE</scope>
    <source>
        <strain evidence="3">P2K</strain>
    </source>
</reference>
<sequence>MLMFKHPVVGLIALLAPAFALAQAPAGEQRLSEEVQLALVRLIESGAFAGQSSEQIAFTLDEPARRVTNLGLLVDSASAERARDGLRVLGVTPRSSAQRMGVKAGDRILAINGSSLVGLGADAAGRAQAATTMRTLVDGLPDGTRLEFSVQRDDRQLVLSGELSSITLPPIHLKVGRDELLAAAGNAGSGRKSESAEALAGCGHLNVFDSAPRQRKLYGVKLLSIDGNAAGPTGVHQFRVPAGTHTLKIAEQIDDNAFRRFGQRGSGINNSGAKELTVTVQPNTTYYLAAQLNEEQRNSPAGGEYWDPVVWKETAADCR</sequence>
<comment type="caution">
    <text evidence="3">The sequence shown here is derived from an EMBL/GenBank/DDBJ whole genome shotgun (WGS) entry which is preliminary data.</text>
</comment>
<dbReference type="Pfam" id="PF00595">
    <property type="entry name" value="PDZ"/>
    <property type="match status" value="1"/>
</dbReference>
<dbReference type="SMART" id="SM00228">
    <property type="entry name" value="PDZ"/>
    <property type="match status" value="1"/>
</dbReference>
<accession>A0ABT1QXL8</accession>
<evidence type="ECO:0000259" key="2">
    <source>
        <dbReference type="PROSITE" id="PS50106"/>
    </source>
</evidence>
<dbReference type="SUPFAM" id="SSF50156">
    <property type="entry name" value="PDZ domain-like"/>
    <property type="match status" value="1"/>
</dbReference>
<dbReference type="RefSeq" id="WP_255916228.1">
    <property type="nucleotide sequence ID" value="NZ_JANFQO010000024.1"/>
</dbReference>
<feature type="chain" id="PRO_5046585120" evidence="1">
    <location>
        <begin position="23"/>
        <end position="319"/>
    </location>
</feature>
<feature type="domain" description="PDZ" evidence="2">
    <location>
        <begin position="57"/>
        <end position="124"/>
    </location>
</feature>
<dbReference type="Proteomes" id="UP001165498">
    <property type="component" value="Unassembled WGS sequence"/>
</dbReference>